<name>I8J424_9BACL</name>
<evidence type="ECO:0000256" key="3">
    <source>
        <dbReference type="ARBA" id="ARBA00022801"/>
    </source>
</evidence>
<keyword evidence="2" id="KW-0732">Signal</keyword>
<organism evidence="11 12">
    <name type="scientific">Fictibacillus macauensis ZFHKF-1</name>
    <dbReference type="NCBI Taxonomy" id="1196324"/>
    <lineage>
        <taxon>Bacteria</taxon>
        <taxon>Bacillati</taxon>
        <taxon>Bacillota</taxon>
        <taxon>Bacilli</taxon>
        <taxon>Bacillales</taxon>
        <taxon>Fictibacillaceae</taxon>
        <taxon>Fictibacillus</taxon>
    </lineage>
</organism>
<evidence type="ECO:0000256" key="8">
    <source>
        <dbReference type="PIRSR" id="PIRSR618044-2"/>
    </source>
</evidence>
<evidence type="ECO:0000256" key="5">
    <source>
        <dbReference type="ARBA" id="ARBA00022984"/>
    </source>
</evidence>
<sequence>MQKRMKWIVPLLLVFLYWSVGPATVWAGAPAGSARAAIVMEEASGRVLYGRSEHASMRIASITKIMTAILAIESNKLGKSVKISSKAAGVEGSSLYLRADERLPLRDLVYGLMLRSGNDAAVAIAEYVGGSLEGFTHMMNEKAREIGMKHTQFQNPHGLDDTDGHYSSAYDMALLTRYAMQNSEFRTISGTKVYRSSQESEKWDRVWNNKNKMLKMYPYATGGKTGYTKLAKRTLVSTARKDGMSLIAVTINDPNDWDDHMAMFNWGFANFHVKTLAEKGFVANVTEEAYRDHLRTNRTFSYPLLKEEESSVRTEVVVPNASKESISKADAHTPIGTLKIFVADVVVGTLPLYYEKNKPHKLKKETSFWQSVKDTAVSFFLLRPFDAGDRHG</sequence>
<dbReference type="InterPro" id="IPR012338">
    <property type="entry name" value="Beta-lactam/transpept-like"/>
</dbReference>
<keyword evidence="6" id="KW-0961">Cell wall biogenesis/degradation</keyword>
<evidence type="ECO:0000256" key="4">
    <source>
        <dbReference type="ARBA" id="ARBA00022960"/>
    </source>
</evidence>
<dbReference type="InterPro" id="IPR001967">
    <property type="entry name" value="Peptidase_S11_N"/>
</dbReference>
<evidence type="ECO:0000256" key="2">
    <source>
        <dbReference type="ARBA" id="ARBA00022729"/>
    </source>
</evidence>
<feature type="binding site" evidence="8">
    <location>
        <position position="224"/>
    </location>
    <ligand>
        <name>substrate</name>
    </ligand>
</feature>
<dbReference type="MEROPS" id="S11.004"/>
<feature type="active site" description="Acyl-ester intermediate" evidence="7">
    <location>
        <position position="64"/>
    </location>
</feature>
<accession>I8J424</accession>
<dbReference type="eggNOG" id="COG1686">
    <property type="taxonomic scope" value="Bacteria"/>
</dbReference>
<evidence type="ECO:0000313" key="12">
    <source>
        <dbReference type="Proteomes" id="UP000004080"/>
    </source>
</evidence>
<evidence type="ECO:0000256" key="9">
    <source>
        <dbReference type="RuleBase" id="RU004016"/>
    </source>
</evidence>
<comment type="caution">
    <text evidence="11">The sequence shown here is derived from an EMBL/GenBank/DDBJ whole genome shotgun (WGS) entry which is preliminary data.</text>
</comment>
<dbReference type="InterPro" id="IPR018044">
    <property type="entry name" value="Peptidase_S11"/>
</dbReference>
<comment type="similarity">
    <text evidence="1 9">Belongs to the peptidase S11 family.</text>
</comment>
<dbReference type="PRINTS" id="PR00725">
    <property type="entry name" value="DADACBPTASE1"/>
</dbReference>
<feature type="active site" description="Acyl-ester intermediate" evidence="7">
    <location>
        <position position="61"/>
    </location>
</feature>
<evidence type="ECO:0000313" key="11">
    <source>
        <dbReference type="EMBL" id="EIT86516.1"/>
    </source>
</evidence>
<dbReference type="GO" id="GO:0009252">
    <property type="term" value="P:peptidoglycan biosynthetic process"/>
    <property type="evidence" value="ECO:0007669"/>
    <property type="project" value="UniProtKB-KW"/>
</dbReference>
<keyword evidence="12" id="KW-1185">Reference proteome</keyword>
<keyword evidence="11" id="KW-0645">Protease</keyword>
<dbReference type="PANTHER" id="PTHR21581:SF33">
    <property type="entry name" value="D-ALANYL-D-ALANINE CARBOXYPEPTIDASE DACB"/>
    <property type="match status" value="1"/>
</dbReference>
<dbReference type="SUPFAM" id="SSF56601">
    <property type="entry name" value="beta-lactamase/transpeptidase-like"/>
    <property type="match status" value="1"/>
</dbReference>
<evidence type="ECO:0000256" key="6">
    <source>
        <dbReference type="ARBA" id="ARBA00023316"/>
    </source>
</evidence>
<evidence type="ECO:0000256" key="1">
    <source>
        <dbReference type="ARBA" id="ARBA00007164"/>
    </source>
</evidence>
<dbReference type="GO" id="GO:0006508">
    <property type="term" value="P:proteolysis"/>
    <property type="evidence" value="ECO:0007669"/>
    <property type="project" value="InterPro"/>
</dbReference>
<proteinExistence type="inferred from homology"/>
<dbReference type="Gene3D" id="2.30.140.30">
    <property type="match status" value="1"/>
</dbReference>
<dbReference type="GO" id="GO:0071555">
    <property type="term" value="P:cell wall organization"/>
    <property type="evidence" value="ECO:0007669"/>
    <property type="project" value="UniProtKB-KW"/>
</dbReference>
<dbReference type="OrthoDB" id="9791132at2"/>
<dbReference type="GO" id="GO:0008360">
    <property type="term" value="P:regulation of cell shape"/>
    <property type="evidence" value="ECO:0007669"/>
    <property type="project" value="UniProtKB-KW"/>
</dbReference>
<dbReference type="PATRIC" id="fig|1196324.3.peg.619"/>
<evidence type="ECO:0000256" key="7">
    <source>
        <dbReference type="PIRSR" id="PIRSR618044-1"/>
    </source>
</evidence>
<dbReference type="Proteomes" id="UP000004080">
    <property type="component" value="Unassembled WGS sequence"/>
</dbReference>
<dbReference type="EMBL" id="AKKV01000020">
    <property type="protein sequence ID" value="EIT86516.1"/>
    <property type="molecule type" value="Genomic_DNA"/>
</dbReference>
<keyword evidence="5" id="KW-0573">Peptidoglycan synthesis</keyword>
<feature type="active site" evidence="7">
    <location>
        <position position="116"/>
    </location>
</feature>
<feature type="domain" description="Peptidase S11 D-alanyl-D-alanine carboxypeptidase A N-terminal" evidence="10">
    <location>
        <begin position="28"/>
        <end position="254"/>
    </location>
</feature>
<dbReference type="Gene3D" id="3.40.710.10">
    <property type="entry name" value="DD-peptidase/beta-lactamase superfamily"/>
    <property type="match status" value="1"/>
</dbReference>
<dbReference type="AlphaFoldDB" id="I8J424"/>
<keyword evidence="4" id="KW-0133">Cell shape</keyword>
<dbReference type="PANTHER" id="PTHR21581">
    <property type="entry name" value="D-ALANYL-D-ALANINE CARBOXYPEPTIDASE"/>
    <property type="match status" value="1"/>
</dbReference>
<keyword evidence="11" id="KW-0121">Carboxypeptidase</keyword>
<keyword evidence="3" id="KW-0378">Hydrolase</keyword>
<reference evidence="11 12" key="1">
    <citation type="journal article" date="2012" name="J. Bacteriol.">
        <title>Genome of Bacillus macauensis ZFHKF-1, a Long-Chain-Forming Bacterium.</title>
        <authorList>
            <person name="Cai L."/>
            <person name="Zhang T."/>
        </authorList>
    </citation>
    <scope>NUCLEOTIDE SEQUENCE [LARGE SCALE GENOMIC DNA]</scope>
    <source>
        <strain evidence="11 12">ZFHKF-1</strain>
    </source>
</reference>
<dbReference type="Pfam" id="PF00768">
    <property type="entry name" value="Peptidase_S11"/>
    <property type="match status" value="1"/>
</dbReference>
<evidence type="ECO:0000259" key="10">
    <source>
        <dbReference type="Pfam" id="PF00768"/>
    </source>
</evidence>
<gene>
    <name evidence="11" type="ORF">A374_03059</name>
</gene>
<protein>
    <submittedName>
        <fullName evidence="11">D-alanyl-D-alanine carboxypeptidase</fullName>
    </submittedName>
</protein>
<dbReference type="GO" id="GO:0009002">
    <property type="term" value="F:serine-type D-Ala-D-Ala carboxypeptidase activity"/>
    <property type="evidence" value="ECO:0007669"/>
    <property type="project" value="InterPro"/>
</dbReference>
<dbReference type="RefSeq" id="WP_007200711.1">
    <property type="nucleotide sequence ID" value="NZ_AKKV01000020.1"/>
</dbReference>
<dbReference type="STRING" id="1196324.A374_03059"/>